<name>A0ABW4JPB0_9BACL</name>
<evidence type="ECO:0000259" key="5">
    <source>
        <dbReference type="Pfam" id="PF00496"/>
    </source>
</evidence>
<dbReference type="PANTHER" id="PTHR30290">
    <property type="entry name" value="PERIPLASMIC BINDING COMPONENT OF ABC TRANSPORTER"/>
    <property type="match status" value="1"/>
</dbReference>
<reference evidence="7" key="1">
    <citation type="journal article" date="2019" name="Int. J. Syst. Evol. Microbiol.">
        <title>The Global Catalogue of Microorganisms (GCM) 10K type strain sequencing project: providing services to taxonomists for standard genome sequencing and annotation.</title>
        <authorList>
            <consortium name="The Broad Institute Genomics Platform"/>
            <consortium name="The Broad Institute Genome Sequencing Center for Infectious Disease"/>
            <person name="Wu L."/>
            <person name="Ma J."/>
        </authorList>
    </citation>
    <scope>NUCLEOTIDE SEQUENCE [LARGE SCALE GENOMIC DNA]</scope>
    <source>
        <strain evidence="7">CGMCC 1.12286</strain>
    </source>
</reference>
<feature type="signal peptide" evidence="4">
    <location>
        <begin position="1"/>
        <end position="24"/>
    </location>
</feature>
<comment type="similarity">
    <text evidence="1">Belongs to the bacterial solute-binding protein 5 family.</text>
</comment>
<sequence>MYPLSKRALAGVLALSLLTLTACGNQTSAQTGQHQTKSTSQGGQQTLVIDDLSETRDLTTIDPLNKDITLPRSMVYDSLFVKDKDGKLEPSLVQSYQTKGNTLEIKLKHGIKFQNGDPLNAQSVKATIEKILHPDPNEESAFTSLLANIKQINVVNQWTVDIVTAHADYILPQYLTNISIVDAKQLAKGNQYQTDLNGTGPYMLADWKRGQEVVLKANPHYWGKKPQFKKVVIKYVPDESTRIADLLSGHASIAADLTPESIDRITSNANSHVVTSPGDRVTYMSYNFNGPLANEKVRQAIYYALDRKTMTADVYGKYATPATAPVAKGASGYVDAFPLSDYNVAKAKKLLAEAGVKAPLSISLHVGQTDLDVAEVIQSQLKQVGIQVHIDVLAQGELLDPKQLNKPEPIMFIFTGLDNPEEDAYRIYAPTFSSESFIKPFGYKPSAQVAQLIQQYLAAPNLTERTQVSKQILDITKQQAAVVWLLQPANIYGVSNDIEWHVDGATQIHIQQIQEK</sequence>
<dbReference type="PANTHER" id="PTHR30290:SF9">
    <property type="entry name" value="OLIGOPEPTIDE-BINDING PROTEIN APPA"/>
    <property type="match status" value="1"/>
</dbReference>
<protein>
    <submittedName>
        <fullName evidence="6">ABC transporter substrate-binding protein</fullName>
    </submittedName>
</protein>
<dbReference type="PIRSF" id="PIRSF002741">
    <property type="entry name" value="MppA"/>
    <property type="match status" value="1"/>
</dbReference>
<dbReference type="InterPro" id="IPR000914">
    <property type="entry name" value="SBP_5_dom"/>
</dbReference>
<keyword evidence="3 4" id="KW-0732">Signal</keyword>
<evidence type="ECO:0000256" key="3">
    <source>
        <dbReference type="ARBA" id="ARBA00022729"/>
    </source>
</evidence>
<organism evidence="6 7">
    <name type="scientific">Alicyclobacillus fodiniaquatilis</name>
    <dbReference type="NCBI Taxonomy" id="1661150"/>
    <lineage>
        <taxon>Bacteria</taxon>
        <taxon>Bacillati</taxon>
        <taxon>Bacillota</taxon>
        <taxon>Bacilli</taxon>
        <taxon>Bacillales</taxon>
        <taxon>Alicyclobacillaceae</taxon>
        <taxon>Alicyclobacillus</taxon>
    </lineage>
</organism>
<dbReference type="EMBL" id="JBHUCX010000099">
    <property type="protein sequence ID" value="MFD1677959.1"/>
    <property type="molecule type" value="Genomic_DNA"/>
</dbReference>
<evidence type="ECO:0000256" key="1">
    <source>
        <dbReference type="ARBA" id="ARBA00005695"/>
    </source>
</evidence>
<evidence type="ECO:0000313" key="7">
    <source>
        <dbReference type="Proteomes" id="UP001597079"/>
    </source>
</evidence>
<dbReference type="Proteomes" id="UP001597079">
    <property type="component" value="Unassembled WGS sequence"/>
</dbReference>
<feature type="domain" description="Solute-binding protein family 5" evidence="5">
    <location>
        <begin position="87"/>
        <end position="425"/>
    </location>
</feature>
<dbReference type="RefSeq" id="WP_377945898.1">
    <property type="nucleotide sequence ID" value="NZ_JBHUCX010000099.1"/>
</dbReference>
<comment type="caution">
    <text evidence="6">The sequence shown here is derived from an EMBL/GenBank/DDBJ whole genome shotgun (WGS) entry which is preliminary data.</text>
</comment>
<dbReference type="SUPFAM" id="SSF53850">
    <property type="entry name" value="Periplasmic binding protein-like II"/>
    <property type="match status" value="1"/>
</dbReference>
<keyword evidence="7" id="KW-1185">Reference proteome</keyword>
<dbReference type="Gene3D" id="3.90.76.10">
    <property type="entry name" value="Dipeptide-binding Protein, Domain 1"/>
    <property type="match status" value="1"/>
</dbReference>
<feature type="chain" id="PRO_5046479736" evidence="4">
    <location>
        <begin position="25"/>
        <end position="516"/>
    </location>
</feature>
<dbReference type="PROSITE" id="PS51257">
    <property type="entry name" value="PROKAR_LIPOPROTEIN"/>
    <property type="match status" value="1"/>
</dbReference>
<dbReference type="InterPro" id="IPR030678">
    <property type="entry name" value="Peptide/Ni-bd"/>
</dbReference>
<evidence type="ECO:0000256" key="2">
    <source>
        <dbReference type="ARBA" id="ARBA00022448"/>
    </source>
</evidence>
<dbReference type="Gene3D" id="3.40.190.10">
    <property type="entry name" value="Periplasmic binding protein-like II"/>
    <property type="match status" value="1"/>
</dbReference>
<gene>
    <name evidence="6" type="ORF">ACFSB2_25155</name>
</gene>
<evidence type="ECO:0000313" key="6">
    <source>
        <dbReference type="EMBL" id="MFD1677959.1"/>
    </source>
</evidence>
<dbReference type="Gene3D" id="3.10.105.10">
    <property type="entry name" value="Dipeptide-binding Protein, Domain 3"/>
    <property type="match status" value="1"/>
</dbReference>
<dbReference type="InterPro" id="IPR039424">
    <property type="entry name" value="SBP_5"/>
</dbReference>
<proteinExistence type="inferred from homology"/>
<dbReference type="Pfam" id="PF00496">
    <property type="entry name" value="SBP_bac_5"/>
    <property type="match status" value="1"/>
</dbReference>
<dbReference type="CDD" id="cd00995">
    <property type="entry name" value="PBP2_NikA_DppA_OppA_like"/>
    <property type="match status" value="1"/>
</dbReference>
<accession>A0ABW4JPB0</accession>
<evidence type="ECO:0000256" key="4">
    <source>
        <dbReference type="SAM" id="SignalP"/>
    </source>
</evidence>
<keyword evidence="2" id="KW-0813">Transport</keyword>